<proteinExistence type="predicted"/>
<feature type="region of interest" description="Disordered" evidence="1">
    <location>
        <begin position="1"/>
        <end position="47"/>
    </location>
</feature>
<dbReference type="SUPFAM" id="SSF52540">
    <property type="entry name" value="P-loop containing nucleoside triphosphate hydrolases"/>
    <property type="match status" value="1"/>
</dbReference>
<dbReference type="InterPro" id="IPR008921">
    <property type="entry name" value="DNA_pol3_clamp-load_cplx_C"/>
</dbReference>
<dbReference type="FunFam" id="3.40.50.300:FF:001503">
    <property type="entry name" value="Replication factor C subunit 3"/>
    <property type="match status" value="1"/>
</dbReference>
<dbReference type="GO" id="GO:0006261">
    <property type="term" value="P:DNA-templated DNA replication"/>
    <property type="evidence" value="ECO:0007669"/>
    <property type="project" value="TreeGrafter"/>
</dbReference>
<dbReference type="Gramene" id="Vigun09g277000.1.v1.2">
    <property type="protein sequence ID" value="Vigun09g277000.1.v1.2"/>
    <property type="gene ID" value="Vigun09g277000.v1.2"/>
</dbReference>
<reference evidence="2 3" key="1">
    <citation type="submission" date="2019-04" db="EMBL/GenBank/DDBJ databases">
        <title>An improved genome assembly and genetic linkage map for asparagus bean, Vigna unguiculata ssp. sesquipedialis.</title>
        <authorList>
            <person name="Xia Q."/>
            <person name="Zhang R."/>
            <person name="Dong Y."/>
        </authorList>
    </citation>
    <scope>NUCLEOTIDE SEQUENCE [LARGE SCALE GENOMIC DNA]</scope>
    <source>
        <tissue evidence="2">Leaf</tissue>
    </source>
</reference>
<dbReference type="Pfam" id="PF22534">
    <property type="entry name" value="RFC_C"/>
    <property type="match status" value="1"/>
</dbReference>
<dbReference type="GO" id="GO:0005634">
    <property type="term" value="C:nucleus"/>
    <property type="evidence" value="ECO:0007669"/>
    <property type="project" value="TreeGrafter"/>
</dbReference>
<dbReference type="Gene3D" id="3.40.50.300">
    <property type="entry name" value="P-loop containing nucleotide triphosphate hydrolases"/>
    <property type="match status" value="1"/>
</dbReference>
<dbReference type="GO" id="GO:0005663">
    <property type="term" value="C:DNA replication factor C complex"/>
    <property type="evidence" value="ECO:0007669"/>
    <property type="project" value="TreeGrafter"/>
</dbReference>
<protein>
    <submittedName>
        <fullName evidence="2">Replication factor C subunit 3/5</fullName>
    </submittedName>
</protein>
<evidence type="ECO:0000313" key="3">
    <source>
        <dbReference type="Proteomes" id="UP000501690"/>
    </source>
</evidence>
<dbReference type="InterPro" id="IPR027417">
    <property type="entry name" value="P-loop_NTPase"/>
</dbReference>
<dbReference type="Gene3D" id="1.20.272.10">
    <property type="match status" value="1"/>
</dbReference>
<sequence length="680" mass="77344">MVNGEHNLSMQLPDPTMKQPNVNVSDQSMSKNHISPTRRRFRSRRRKTTSACPLTSLSFRAYSIDGTNSPYYKGLTDQSLAIVDTIPSCTQPHPHPHTPSSDLLSSPYYKGLTDYSLAIGPWTPHNHPLPFPHNSLSYTPSPYYAGLLTHYTFLFHAPSLQPPFTTNPKLSLPIIKTDPTLKDLMVDAPHVDFVTQGTDEVGNHALEELGEKTCVVVDKEKALRENDVEMVTEVSEETMLDRKLMSDVTEEKPLGEKASETSEMDVWKEEEVKEVVSSSEAVVASSESEWKEGDGYDYTWAAKYQPMALEDFICNKDIASQLKTMVEGGCGCSHFIFEGPPSVGKRSMIRAMLGEVFGSERVQVVEEYKNFILKGEMVDSVQVRVKKSLHHVEVNLSETNGYEKHVIVDLFKETYGQVIDNSQPCCPENCKAIVLYEAEKLSIESLLYIKWLLEKYDGCNKVFFCCSDESKLQPVKPLCITLRLSSPSTQELAKILENIAIEEGIQLSRHLIDTIILRSNNNLRQAIRSLEATCRNRNAIKDDDVILTGWEQDILDIAKKIIQEQSPRQLYAIRRKLRSLMSHDVPPDFIYKSLVPELTTLVHHSLRPGVAKLDRDFMRASEMKFETMKQHFYHAQKQSESDDKNNDSTKKNALTYLKVEEFIAKVMSWYKNWSEKDNKQ</sequence>
<keyword evidence="3" id="KW-1185">Reference proteome</keyword>
<dbReference type="Gene3D" id="1.10.8.60">
    <property type="match status" value="1"/>
</dbReference>
<feature type="compositionally biased region" description="Polar residues" evidence="1">
    <location>
        <begin position="1"/>
        <end position="10"/>
    </location>
</feature>
<dbReference type="EMBL" id="CP039355">
    <property type="protein sequence ID" value="QCE16932.1"/>
    <property type="molecule type" value="Genomic_DNA"/>
</dbReference>
<dbReference type="PANTHER" id="PTHR11669:SF52">
    <property type="entry name" value="OS10G0574500 PROTEIN"/>
    <property type="match status" value="1"/>
</dbReference>
<dbReference type="AlphaFoldDB" id="A0A4D6NVC6"/>
<dbReference type="GO" id="GO:0003689">
    <property type="term" value="F:DNA clamp loader activity"/>
    <property type="evidence" value="ECO:0007669"/>
    <property type="project" value="TreeGrafter"/>
</dbReference>
<dbReference type="GO" id="GO:0006281">
    <property type="term" value="P:DNA repair"/>
    <property type="evidence" value="ECO:0007669"/>
    <property type="project" value="TreeGrafter"/>
</dbReference>
<name>A0A4D6NVC6_VIGUN</name>
<dbReference type="GO" id="GO:0003677">
    <property type="term" value="F:DNA binding"/>
    <property type="evidence" value="ECO:0007669"/>
    <property type="project" value="InterPro"/>
</dbReference>
<dbReference type="PANTHER" id="PTHR11669">
    <property type="entry name" value="REPLICATION FACTOR C / DNA POLYMERASE III GAMMA-TAU SUBUNIT"/>
    <property type="match status" value="1"/>
</dbReference>
<feature type="compositionally biased region" description="Polar residues" evidence="1">
    <location>
        <begin position="18"/>
        <end position="34"/>
    </location>
</feature>
<evidence type="ECO:0000313" key="2">
    <source>
        <dbReference type="EMBL" id="QCE16932.1"/>
    </source>
</evidence>
<dbReference type="OrthoDB" id="761538at2759"/>
<dbReference type="InterPro" id="IPR050238">
    <property type="entry name" value="DNA_Rep/Repair_Clamp_Loader"/>
</dbReference>
<dbReference type="SUPFAM" id="SSF48019">
    <property type="entry name" value="post-AAA+ oligomerization domain-like"/>
    <property type="match status" value="1"/>
</dbReference>
<dbReference type="Pfam" id="PF21960">
    <property type="entry name" value="RCF1-5-like_lid"/>
    <property type="match status" value="1"/>
</dbReference>
<gene>
    <name evidence="2" type="ORF">DEO72_LG11g3951</name>
</gene>
<organism evidence="2 3">
    <name type="scientific">Vigna unguiculata</name>
    <name type="common">Cowpea</name>
    <dbReference type="NCBI Taxonomy" id="3917"/>
    <lineage>
        <taxon>Eukaryota</taxon>
        <taxon>Viridiplantae</taxon>
        <taxon>Streptophyta</taxon>
        <taxon>Embryophyta</taxon>
        <taxon>Tracheophyta</taxon>
        <taxon>Spermatophyta</taxon>
        <taxon>Magnoliopsida</taxon>
        <taxon>eudicotyledons</taxon>
        <taxon>Gunneridae</taxon>
        <taxon>Pentapetalae</taxon>
        <taxon>rosids</taxon>
        <taxon>fabids</taxon>
        <taxon>Fabales</taxon>
        <taxon>Fabaceae</taxon>
        <taxon>Papilionoideae</taxon>
        <taxon>50 kb inversion clade</taxon>
        <taxon>NPAAA clade</taxon>
        <taxon>indigoferoid/millettioid clade</taxon>
        <taxon>Phaseoleae</taxon>
        <taxon>Vigna</taxon>
    </lineage>
</organism>
<evidence type="ECO:0000256" key="1">
    <source>
        <dbReference type="SAM" id="MobiDB-lite"/>
    </source>
</evidence>
<accession>A0A4D6NVC6</accession>
<dbReference type="Proteomes" id="UP000501690">
    <property type="component" value="Linkage Group LG11"/>
</dbReference>
<feature type="compositionally biased region" description="Basic residues" evidence="1">
    <location>
        <begin position="36"/>
        <end position="47"/>
    </location>
</feature>